<accession>H3AC94</accession>
<proteinExistence type="predicted"/>
<name>H3AC94_LATCH</name>
<dbReference type="GeneTree" id="ENSGT00390000012171"/>
<dbReference type="Ensembl" id="ENSLACT00000007325.1">
    <property type="protein sequence ID" value="ENSLACP00000007265.1"/>
    <property type="gene ID" value="ENSLACG00000006444.1"/>
</dbReference>
<dbReference type="eggNOG" id="ENOG502S8EM">
    <property type="taxonomic scope" value="Eukaryota"/>
</dbReference>
<dbReference type="SUPFAM" id="SSF53098">
    <property type="entry name" value="Ribonuclease H-like"/>
    <property type="match status" value="1"/>
</dbReference>
<dbReference type="EMBL" id="AFYH01212775">
    <property type="status" value="NOT_ANNOTATED_CDS"/>
    <property type="molecule type" value="Genomic_DNA"/>
</dbReference>
<evidence type="ECO:0008006" key="3">
    <source>
        <dbReference type="Google" id="ProtNLM"/>
    </source>
</evidence>
<dbReference type="InParanoid" id="H3AC94"/>
<dbReference type="AlphaFoldDB" id="H3AC94"/>
<reference evidence="2" key="1">
    <citation type="submission" date="2011-08" db="EMBL/GenBank/DDBJ databases">
        <title>The draft genome of Latimeria chalumnae.</title>
        <authorList>
            <person name="Di Palma F."/>
            <person name="Alfoldi J."/>
            <person name="Johnson J."/>
            <person name="Berlin A."/>
            <person name="Gnerre S."/>
            <person name="Jaffe D."/>
            <person name="MacCallum I."/>
            <person name="Young S."/>
            <person name="Walker B.J."/>
            <person name="Lander E."/>
            <person name="Lindblad-Toh K."/>
        </authorList>
    </citation>
    <scope>NUCLEOTIDE SEQUENCE [LARGE SCALE GENOMIC DNA]</scope>
    <source>
        <strain evidence="2">Wild caught</strain>
    </source>
</reference>
<dbReference type="InterPro" id="IPR012337">
    <property type="entry name" value="RNaseH-like_sf"/>
</dbReference>
<dbReference type="PANTHER" id="PTHR46880:SF8">
    <property type="entry name" value="E3 SUMO-PROTEIN LIGASE KIAA1586"/>
    <property type="match status" value="1"/>
</dbReference>
<dbReference type="Proteomes" id="UP000008672">
    <property type="component" value="Unassembled WGS sequence"/>
</dbReference>
<reference evidence="1" key="2">
    <citation type="submission" date="2025-08" db="UniProtKB">
        <authorList>
            <consortium name="Ensembl"/>
        </authorList>
    </citation>
    <scope>IDENTIFICATION</scope>
</reference>
<keyword evidence="2" id="KW-1185">Reference proteome</keyword>
<evidence type="ECO:0000313" key="2">
    <source>
        <dbReference type="Proteomes" id="UP000008672"/>
    </source>
</evidence>
<organism evidence="1 2">
    <name type="scientific">Latimeria chalumnae</name>
    <name type="common">Coelacanth</name>
    <dbReference type="NCBI Taxonomy" id="7897"/>
    <lineage>
        <taxon>Eukaryota</taxon>
        <taxon>Metazoa</taxon>
        <taxon>Chordata</taxon>
        <taxon>Craniata</taxon>
        <taxon>Vertebrata</taxon>
        <taxon>Euteleostomi</taxon>
        <taxon>Coelacanthiformes</taxon>
        <taxon>Coelacanthidae</taxon>
        <taxon>Latimeria</taxon>
    </lineage>
</organism>
<sequence>PLNEVRWLSCHFADVLVDYCTMEVNENNYPVAKYCLKKLTDPQYHIALTVLDDILGDLSELCQTFQRSCLTATEYLGEKVHWSEKVKQQMASLDNTVNTRGVLHFISELCEHLENKLQECSAFDIEALFPTKFDYGYGTENYIKLVGKYLAVLNLPTDGSISERNCKQYTDYKFIIVEKMKAGAIKIFAKMVTYTLKEERFTNLAQFMCAIFQASSEDCEHGFSLMNQIKTKSHNRLEVNHMDQLIRIKYYFTSNGDVNLDKIYHYWTISKWRKEA</sequence>
<dbReference type="PANTHER" id="PTHR46880">
    <property type="entry name" value="RAS-ASSOCIATING DOMAIN-CONTAINING PROTEIN"/>
    <property type="match status" value="1"/>
</dbReference>
<dbReference type="HOGENOM" id="CLU_974983_0_0_1"/>
<evidence type="ECO:0000313" key="1">
    <source>
        <dbReference type="Ensembl" id="ENSLACP00000007265.1"/>
    </source>
</evidence>
<protein>
    <recommendedName>
        <fullName evidence="3">HAT C-terminal dimerisation domain-containing protein</fullName>
    </recommendedName>
</protein>
<reference evidence="1" key="3">
    <citation type="submission" date="2025-09" db="UniProtKB">
        <authorList>
            <consortium name="Ensembl"/>
        </authorList>
    </citation>
    <scope>IDENTIFICATION</scope>
</reference>